<name>A0AAE3DSN5_9FIRM</name>
<keyword evidence="2" id="KW-1185">Reference proteome</keyword>
<dbReference type="InterPro" id="IPR045722">
    <property type="entry name" value="DUF6076"/>
</dbReference>
<dbReference type="AlphaFoldDB" id="A0AAE3DSN5"/>
<dbReference type="Pfam" id="PF19553">
    <property type="entry name" value="DUF6076"/>
    <property type="match status" value="1"/>
</dbReference>
<dbReference type="EMBL" id="JAJEPR010000011">
    <property type="protein sequence ID" value="MCC2189827.1"/>
    <property type="molecule type" value="Genomic_DNA"/>
</dbReference>
<accession>A0AAE3DSN5</accession>
<evidence type="ECO:0000313" key="1">
    <source>
        <dbReference type="EMBL" id="MCC2189827.1"/>
    </source>
</evidence>
<protein>
    <submittedName>
        <fullName evidence="1">DUF6076 domain-containing protein</fullName>
    </submittedName>
</protein>
<comment type="caution">
    <text evidence="1">The sequence shown here is derived from an EMBL/GenBank/DDBJ whole genome shotgun (WGS) entry which is preliminary data.</text>
</comment>
<dbReference type="Proteomes" id="UP001197875">
    <property type="component" value="Unassembled WGS sequence"/>
</dbReference>
<dbReference type="RefSeq" id="WP_227615063.1">
    <property type="nucleotide sequence ID" value="NZ_JAJEPR010000011.1"/>
</dbReference>
<organism evidence="1 2">
    <name type="scientific">Fusicatenibacter faecihominis</name>
    <dbReference type="NCBI Taxonomy" id="2881276"/>
    <lineage>
        <taxon>Bacteria</taxon>
        <taxon>Bacillati</taxon>
        <taxon>Bacillota</taxon>
        <taxon>Clostridia</taxon>
        <taxon>Lachnospirales</taxon>
        <taxon>Lachnospiraceae</taxon>
        <taxon>Fusicatenibacter</taxon>
    </lineage>
</organism>
<reference evidence="1 2" key="1">
    <citation type="submission" date="2021-10" db="EMBL/GenBank/DDBJ databases">
        <title>Anaerobic single-cell dispensing facilitates the cultivation of human gut bacteria.</title>
        <authorList>
            <person name="Afrizal A."/>
        </authorList>
    </citation>
    <scope>NUCLEOTIDE SEQUENCE [LARGE SCALE GENOMIC DNA]</scope>
    <source>
        <strain evidence="1 2">CLA-AA-H277</strain>
    </source>
</reference>
<sequence length="351" mass="40572">MKNIGLSIEYSEGKSTILNIPDTKIYTAGEILCDLMAGNSLYILLRKVRVYPFCFPDGDDPITPDNVDFGEQFVVRGLLGDFDEDPVAAQLSASLFYRTIERHRSLIGRSQKELDDYISERNAEIAADVRWDYIGEGLQLRNMHGFLMTCYAEYLVDVIDSINFFESLAAVMSGTETEFDKEQVKWLNELLSKQESIKGVETTIRYDAKKDSYGLVYNFNSLLALVVFEYIQMKNNGVRLMKCQNPDCGRYFIAKRKTAMYCSYPAPQDEKRSCKKVYPQITSQRRRNGDAARKAYRNTQSKLIHRRTANPDIEKYRQNVDDLQKKYKEKKEAVDNGTMSLKEFKDWLNSY</sequence>
<gene>
    <name evidence="1" type="ORF">LKD71_08420</name>
</gene>
<proteinExistence type="predicted"/>
<evidence type="ECO:0000313" key="2">
    <source>
        <dbReference type="Proteomes" id="UP001197875"/>
    </source>
</evidence>